<keyword evidence="4" id="KW-1185">Reference proteome</keyword>
<organism evidence="3 4">
    <name type="scientific">Azospirillum lipoferum (strain 4B)</name>
    <dbReference type="NCBI Taxonomy" id="862719"/>
    <lineage>
        <taxon>Bacteria</taxon>
        <taxon>Pseudomonadati</taxon>
        <taxon>Pseudomonadota</taxon>
        <taxon>Alphaproteobacteria</taxon>
        <taxon>Rhodospirillales</taxon>
        <taxon>Azospirillaceae</taxon>
        <taxon>Azospirillum</taxon>
    </lineage>
</organism>
<sequence>MESRKNTEGGAGHSVQPVAAGTQHTGVSAGILNAGTLIVQQGAPAAEGGAVAGPRCDIPVLYARPFIGRVDLLNTIAETLDDPQRPSVVALHGTPGVGKTELAHEYARRHAGRYPAGCFTLDAGGDTPVKLAEIGRLIFGSEPFRDLSMVDQCKVAFYRLTRSAVLLVYDNVRSAEAIRPWLPPHGTPCHVIMTSVLDPWDGLCPAFAVELLDRDDSVALVASIAGEDACRDGDLPLVDWAGGLPVQLVPTAAALKCARRRGRAGAAKLRLEPETQNSFRPVYELLPPDPRLILQTAALRNGMALTAEDLQQDMADATGWDEENFDRHLDACLDLHLLESGGETLRMHQLIAHFLREQPAPDGHGETLARIRQAQWRRLVDSAKAFATAPNRMELAAKMQGFLTDPTLWDGCGVTGSALDYQTAGRAFSETGQFGIAQLWAERSVHAVEQEATEKGVDHQSLGVSLNQIGTCLFDQGRFADAQPWFEKAVDAKQKGDIHQRIDHESLGVSLHQIGTCLYRQDCFAEAQPWFERAVDATQKGDIHQRIDHQSLGVSLHQIGDCLYRQGRFADARPWFEKAVDAMQKGDIHQRIDHQGLGVSLHQIGNCLFKQGRFVDAQPWLEKAVDAKQKGDIHQRINHESLGVSLHGIGNCLYRQGRFAKAQPWFEKAVNAARKGDIHQRIDHQSLGTSLHEIGICLSRQGRFADALPWFEKAVDATQKGDIHQRINHQSLSISLEAVGHCLSQLGREEEAQQWFERAQGLEPG</sequence>
<evidence type="ECO:0000256" key="2">
    <source>
        <dbReference type="ARBA" id="ARBA00022803"/>
    </source>
</evidence>
<dbReference type="AlphaFoldDB" id="G7ZIT7"/>
<dbReference type="Pfam" id="PF13374">
    <property type="entry name" value="TPR_10"/>
    <property type="match status" value="2"/>
</dbReference>
<dbReference type="Proteomes" id="UP000005667">
    <property type="component" value="Plasmid AZO_p6"/>
</dbReference>
<dbReference type="PANTHER" id="PTHR45641">
    <property type="entry name" value="TETRATRICOPEPTIDE REPEAT PROTEIN (AFU_ORTHOLOGUE AFUA_6G03870)"/>
    <property type="match status" value="1"/>
</dbReference>
<keyword evidence="1" id="KW-0677">Repeat</keyword>
<dbReference type="SMART" id="SM00028">
    <property type="entry name" value="TPR"/>
    <property type="match status" value="6"/>
</dbReference>
<dbReference type="InterPro" id="IPR019734">
    <property type="entry name" value="TPR_rpt"/>
</dbReference>
<reference evidence="4" key="1">
    <citation type="journal article" date="2011" name="PLoS Genet.">
        <title>Azospirillum genomes reveal transition of bacteria from aquatic to terrestrial environments.</title>
        <authorList>
            <person name="Wisniewski-Dye F."/>
            <person name="Borziak K."/>
            <person name="Khalsa-Moyers G."/>
            <person name="Alexandre G."/>
            <person name="Sukharnikov L.O."/>
            <person name="Wuichet K."/>
            <person name="Hurst G.B."/>
            <person name="McDonald W.H."/>
            <person name="Robertson J.S."/>
            <person name="Barbe V."/>
            <person name="Calteau A."/>
            <person name="Rouy Z."/>
            <person name="Mangenot S."/>
            <person name="Prigent-Combaret C."/>
            <person name="Normand P."/>
            <person name="Boyer M."/>
            <person name="Siguier P."/>
            <person name="Dessaux Y."/>
            <person name="Elmerich C."/>
            <person name="Condemine G."/>
            <person name="Krishnen G."/>
            <person name="Kennedy I."/>
            <person name="Paterson A.H."/>
            <person name="Gonzalez V."/>
            <person name="Mavingui P."/>
            <person name="Zhulin I.B."/>
        </authorList>
    </citation>
    <scope>NUCLEOTIDE SEQUENCE [LARGE SCALE GENOMIC DNA]</scope>
    <source>
        <strain evidence="4">4B</strain>
    </source>
</reference>
<evidence type="ECO:0000313" key="4">
    <source>
        <dbReference type="Proteomes" id="UP000005667"/>
    </source>
</evidence>
<evidence type="ECO:0008006" key="5">
    <source>
        <dbReference type="Google" id="ProtNLM"/>
    </source>
</evidence>
<keyword evidence="3" id="KW-0614">Plasmid</keyword>
<dbReference type="Gene3D" id="1.25.40.10">
    <property type="entry name" value="Tetratricopeptide repeat domain"/>
    <property type="match status" value="2"/>
</dbReference>
<gene>
    <name evidence="3" type="ordered locus">AZOLI_p60232</name>
</gene>
<dbReference type="SUPFAM" id="SSF48452">
    <property type="entry name" value="TPR-like"/>
    <property type="match status" value="3"/>
</dbReference>
<name>G7ZIT7_AZOL4</name>
<dbReference type="InterPro" id="IPR011990">
    <property type="entry name" value="TPR-like_helical_dom_sf"/>
</dbReference>
<dbReference type="InterPro" id="IPR027417">
    <property type="entry name" value="P-loop_NTPase"/>
</dbReference>
<keyword evidence="2" id="KW-0802">TPR repeat</keyword>
<dbReference type="Pfam" id="PF13181">
    <property type="entry name" value="TPR_8"/>
    <property type="match status" value="2"/>
</dbReference>
<dbReference type="SUPFAM" id="SSF52540">
    <property type="entry name" value="P-loop containing nucleoside triphosphate hydrolases"/>
    <property type="match status" value="1"/>
</dbReference>
<dbReference type="HOGENOM" id="CLU_000288_125_8_5"/>
<dbReference type="Gene3D" id="3.40.50.300">
    <property type="entry name" value="P-loop containing nucleotide triphosphate hydrolases"/>
    <property type="match status" value="1"/>
</dbReference>
<proteinExistence type="predicted"/>
<dbReference type="OrthoDB" id="7301107at2"/>
<geneLocation type="plasmid" evidence="3 4">
    <name>AZO_p6</name>
</geneLocation>
<dbReference type="PRINTS" id="PR00364">
    <property type="entry name" value="DISEASERSIST"/>
</dbReference>
<protein>
    <recommendedName>
        <fullName evidence="5">Tetratricopeptide repeat protein</fullName>
    </recommendedName>
</protein>
<dbReference type="KEGG" id="ali:AZOLI_p60232"/>
<dbReference type="EMBL" id="FQ311874">
    <property type="protein sequence ID" value="CBS91635.1"/>
    <property type="molecule type" value="Genomic_DNA"/>
</dbReference>
<accession>G7ZIT7</accession>
<evidence type="ECO:0000313" key="3">
    <source>
        <dbReference type="EMBL" id="CBS91635.1"/>
    </source>
</evidence>
<evidence type="ECO:0000256" key="1">
    <source>
        <dbReference type="ARBA" id="ARBA00022737"/>
    </source>
</evidence>
<dbReference type="Pfam" id="PF13424">
    <property type="entry name" value="TPR_12"/>
    <property type="match status" value="1"/>
</dbReference>
<dbReference type="PANTHER" id="PTHR45641:SF19">
    <property type="entry name" value="NEPHROCYSTIN-3"/>
    <property type="match status" value="1"/>
</dbReference>